<sequence length="165" mass="18231">MTPYIKNKLLAVIYLAISAALILSSAWIYHKGKESEDLHMGKVSAIDTGLYKVADEINSTTPISSGSGLIMGAQYDDASNTFTFDLRANPELFTEVPEELFFIASSDALRCAKQTSLLIEMSRDTNVAYRLFNKEGRVQERILIEKGSCTSLPVITPNSKQPAQY</sequence>
<reference evidence="1" key="1">
    <citation type="journal article" date="2015" name="Nature">
        <title>Complex archaea that bridge the gap between prokaryotes and eukaryotes.</title>
        <authorList>
            <person name="Spang A."/>
            <person name="Saw J.H."/>
            <person name="Jorgensen S.L."/>
            <person name="Zaremba-Niedzwiedzka K."/>
            <person name="Martijn J."/>
            <person name="Lind A.E."/>
            <person name="van Eijk R."/>
            <person name="Schleper C."/>
            <person name="Guy L."/>
            <person name="Ettema T.J."/>
        </authorList>
    </citation>
    <scope>NUCLEOTIDE SEQUENCE</scope>
</reference>
<name>A0A0F9WVK8_9ZZZZ</name>
<comment type="caution">
    <text evidence="1">The sequence shown here is derived from an EMBL/GenBank/DDBJ whole genome shotgun (WGS) entry which is preliminary data.</text>
</comment>
<dbReference type="AlphaFoldDB" id="A0A0F9WVK8"/>
<evidence type="ECO:0000313" key="1">
    <source>
        <dbReference type="EMBL" id="KKN90421.1"/>
    </source>
</evidence>
<gene>
    <name evidence="1" type="ORF">LCGC14_0227900</name>
</gene>
<accession>A0A0F9WVK8</accession>
<organism evidence="1">
    <name type="scientific">marine sediment metagenome</name>
    <dbReference type="NCBI Taxonomy" id="412755"/>
    <lineage>
        <taxon>unclassified sequences</taxon>
        <taxon>metagenomes</taxon>
        <taxon>ecological metagenomes</taxon>
    </lineage>
</organism>
<proteinExistence type="predicted"/>
<protein>
    <submittedName>
        <fullName evidence="1">Uncharacterized protein</fullName>
    </submittedName>
</protein>
<dbReference type="EMBL" id="LAZR01000110">
    <property type="protein sequence ID" value="KKN90421.1"/>
    <property type="molecule type" value="Genomic_DNA"/>
</dbReference>